<keyword evidence="8" id="KW-1185">Reference proteome</keyword>
<dbReference type="InterPro" id="IPR005829">
    <property type="entry name" value="Sugar_transporter_CS"/>
</dbReference>
<dbReference type="Gene3D" id="1.20.1720.10">
    <property type="entry name" value="Multidrug resistance protein D"/>
    <property type="match status" value="1"/>
</dbReference>
<dbReference type="OrthoDB" id="9791756at2"/>
<dbReference type="EMBL" id="QYUK01000011">
    <property type="protein sequence ID" value="RJF89314.1"/>
    <property type="molecule type" value="Genomic_DNA"/>
</dbReference>
<dbReference type="GO" id="GO:0016020">
    <property type="term" value="C:membrane"/>
    <property type="evidence" value="ECO:0007669"/>
    <property type="project" value="UniProtKB-SubCell"/>
</dbReference>
<feature type="transmembrane region" description="Helical" evidence="5">
    <location>
        <begin position="25"/>
        <end position="48"/>
    </location>
</feature>
<evidence type="ECO:0000256" key="4">
    <source>
        <dbReference type="ARBA" id="ARBA00023136"/>
    </source>
</evidence>
<name>A0A418WH02_9PROT</name>
<feature type="transmembrane region" description="Helical" evidence="5">
    <location>
        <begin position="123"/>
        <end position="140"/>
    </location>
</feature>
<reference evidence="7 8" key="1">
    <citation type="submission" date="2018-09" db="EMBL/GenBank/DDBJ databases">
        <authorList>
            <person name="Zhu H."/>
        </authorList>
    </citation>
    <scope>NUCLEOTIDE SEQUENCE [LARGE SCALE GENOMIC DNA]</scope>
    <source>
        <strain evidence="7 8">K1W22B-8</strain>
    </source>
</reference>
<evidence type="ECO:0000256" key="3">
    <source>
        <dbReference type="ARBA" id="ARBA00022989"/>
    </source>
</evidence>
<feature type="transmembrane region" description="Helical" evidence="5">
    <location>
        <begin position="344"/>
        <end position="364"/>
    </location>
</feature>
<dbReference type="Proteomes" id="UP000284605">
    <property type="component" value="Unassembled WGS sequence"/>
</dbReference>
<dbReference type="PROSITE" id="PS50850">
    <property type="entry name" value="MFS"/>
    <property type="match status" value="1"/>
</dbReference>
<dbReference type="InterPro" id="IPR036259">
    <property type="entry name" value="MFS_trans_sf"/>
</dbReference>
<dbReference type="PANTHER" id="PTHR42718">
    <property type="entry name" value="MAJOR FACILITATOR SUPERFAMILY MULTIDRUG TRANSPORTER MFSC"/>
    <property type="match status" value="1"/>
</dbReference>
<evidence type="ECO:0000313" key="8">
    <source>
        <dbReference type="Proteomes" id="UP000284605"/>
    </source>
</evidence>
<evidence type="ECO:0000259" key="6">
    <source>
        <dbReference type="PROSITE" id="PS50850"/>
    </source>
</evidence>
<proteinExistence type="predicted"/>
<feature type="transmembrane region" description="Helical" evidence="5">
    <location>
        <begin position="412"/>
        <end position="433"/>
    </location>
</feature>
<feature type="transmembrane region" description="Helical" evidence="5">
    <location>
        <begin position="212"/>
        <end position="232"/>
    </location>
</feature>
<dbReference type="SUPFAM" id="SSF103473">
    <property type="entry name" value="MFS general substrate transporter"/>
    <property type="match status" value="1"/>
</dbReference>
<gene>
    <name evidence="7" type="ORF">D3874_21995</name>
</gene>
<feature type="transmembrane region" description="Helical" evidence="5">
    <location>
        <begin position="244"/>
        <end position="261"/>
    </location>
</feature>
<dbReference type="PANTHER" id="PTHR42718:SF49">
    <property type="entry name" value="EXPORT PROTEIN"/>
    <property type="match status" value="1"/>
</dbReference>
<evidence type="ECO:0000256" key="5">
    <source>
        <dbReference type="SAM" id="Phobius"/>
    </source>
</evidence>
<dbReference type="InterPro" id="IPR020846">
    <property type="entry name" value="MFS_dom"/>
</dbReference>
<dbReference type="InterPro" id="IPR011701">
    <property type="entry name" value="MFS"/>
</dbReference>
<feature type="domain" description="Major facilitator superfamily (MFS) profile" evidence="6">
    <location>
        <begin position="27"/>
        <end position="512"/>
    </location>
</feature>
<feature type="transmembrane region" description="Helical" evidence="5">
    <location>
        <begin position="485"/>
        <end position="508"/>
    </location>
</feature>
<feature type="transmembrane region" description="Helical" evidence="5">
    <location>
        <begin position="281"/>
        <end position="301"/>
    </location>
</feature>
<keyword evidence="2 5" id="KW-0812">Transmembrane</keyword>
<organism evidence="7 8">
    <name type="scientific">Oleomonas cavernae</name>
    <dbReference type="NCBI Taxonomy" id="2320859"/>
    <lineage>
        <taxon>Bacteria</taxon>
        <taxon>Pseudomonadati</taxon>
        <taxon>Pseudomonadota</taxon>
        <taxon>Alphaproteobacteria</taxon>
        <taxon>Acetobacterales</taxon>
        <taxon>Acetobacteraceae</taxon>
        <taxon>Oleomonas</taxon>
    </lineage>
</organism>
<feature type="transmembrane region" description="Helical" evidence="5">
    <location>
        <begin position="370"/>
        <end position="391"/>
    </location>
</feature>
<comment type="caution">
    <text evidence="7">The sequence shown here is derived from an EMBL/GenBank/DDBJ whole genome shotgun (WGS) entry which is preliminary data.</text>
</comment>
<evidence type="ECO:0000313" key="7">
    <source>
        <dbReference type="EMBL" id="RJF89314.1"/>
    </source>
</evidence>
<evidence type="ECO:0000256" key="1">
    <source>
        <dbReference type="ARBA" id="ARBA00004141"/>
    </source>
</evidence>
<feature type="transmembrane region" description="Helical" evidence="5">
    <location>
        <begin position="181"/>
        <end position="200"/>
    </location>
</feature>
<evidence type="ECO:0000256" key="2">
    <source>
        <dbReference type="ARBA" id="ARBA00022692"/>
    </source>
</evidence>
<feature type="transmembrane region" description="Helical" evidence="5">
    <location>
        <begin position="316"/>
        <end position="337"/>
    </location>
</feature>
<keyword evidence="3 5" id="KW-1133">Transmembrane helix</keyword>
<protein>
    <submittedName>
        <fullName evidence="7">MFS transporter</fullName>
    </submittedName>
</protein>
<dbReference type="RefSeq" id="WP_119780952.1">
    <property type="nucleotide sequence ID" value="NZ_QYUK01000011.1"/>
</dbReference>
<keyword evidence="4 5" id="KW-0472">Membrane</keyword>
<feature type="transmembrane region" description="Helical" evidence="5">
    <location>
        <begin position="60"/>
        <end position="81"/>
    </location>
</feature>
<feature type="transmembrane region" description="Helical" evidence="5">
    <location>
        <begin position="93"/>
        <end position="117"/>
    </location>
</feature>
<feature type="transmembrane region" description="Helical" evidence="5">
    <location>
        <begin position="152"/>
        <end position="175"/>
    </location>
</feature>
<comment type="subcellular location">
    <subcellularLocation>
        <location evidence="1">Membrane</location>
        <topology evidence="1">Multi-pass membrane protein</topology>
    </subcellularLocation>
</comment>
<dbReference type="CDD" id="cd17321">
    <property type="entry name" value="MFS_MMR_MDR_like"/>
    <property type="match status" value="1"/>
</dbReference>
<accession>A0A418WH02</accession>
<dbReference type="Gene3D" id="1.20.1250.20">
    <property type="entry name" value="MFS general substrate transporter like domains"/>
    <property type="match status" value="1"/>
</dbReference>
<dbReference type="GO" id="GO:0022857">
    <property type="term" value="F:transmembrane transporter activity"/>
    <property type="evidence" value="ECO:0007669"/>
    <property type="project" value="InterPro"/>
</dbReference>
<dbReference type="AlphaFoldDB" id="A0A418WH02"/>
<dbReference type="Pfam" id="PF07690">
    <property type="entry name" value="MFS_1"/>
    <property type="match status" value="1"/>
</dbReference>
<sequence length="534" mass="55127">MSHNVPSDTDVAVANRNGHITPEKWLLLGAIFLAAVVMPLSAIAPVVALPAIGAELGGSAFAINWIVNGAFLAFGSAVMAAGALADRFGRKRLFTLGLGAYSILSLIVAVSPSILVLDIVRTVQSAAAALAMIAGFAALAQEFEGPARTRAFSILGTGFGVGIAFGPIVGGALVGSLGWRAIFVMSAVLSLIVLLVSAPRLRESRDPDARQFDIWGAVTFTVTLVLLTLAIMQGPQVGWDSKPVLALFAGCIAMLGVFLAVERAHERPMLDITLFTYPRFLAVLSLPVAVAYSFIVVLFVLPARLSGIEGMSATEIGLLMVPLSAPITIVPFLGAVLTKWIQPGLLSGVGLIVGAGGLVLLALIEPGAGGLAFVFPLLLIGVGAAIPWGLMDDLAVSVVPKERAGMAVGIFATARVAGESVAIVIAGAILLGLTQRGLHQALPATFSPDMVVTIANGIVNGKITEAVLTTPALSSSELTQLYGDAFSATTLVLAAITLVAALVSIGFVRRHEVKESVIITGTESELAFCEVERS</sequence>
<dbReference type="PROSITE" id="PS00216">
    <property type="entry name" value="SUGAR_TRANSPORT_1"/>
    <property type="match status" value="1"/>
</dbReference>